<protein>
    <recommendedName>
        <fullName evidence="4">Glycosyltransferase</fullName>
        <ecNumber evidence="4">2.4.1.-</ecNumber>
    </recommendedName>
</protein>
<feature type="non-terminal residue" evidence="5">
    <location>
        <position position="484"/>
    </location>
</feature>
<keyword evidence="6" id="KW-1185">Reference proteome</keyword>
<evidence type="ECO:0000256" key="2">
    <source>
        <dbReference type="ARBA" id="ARBA00022679"/>
    </source>
</evidence>
<evidence type="ECO:0000313" key="6">
    <source>
        <dbReference type="Proteomes" id="UP001187471"/>
    </source>
</evidence>
<dbReference type="SUPFAM" id="SSF53756">
    <property type="entry name" value="UDP-Glycosyltransferase/glycogen phosphorylase"/>
    <property type="match status" value="1"/>
</dbReference>
<comment type="similarity">
    <text evidence="1 3">Belongs to the UDP-glycosyltransferase family.</text>
</comment>
<dbReference type="Gene3D" id="3.40.50.2000">
    <property type="entry name" value="Glycogen Phosphorylase B"/>
    <property type="match status" value="2"/>
</dbReference>
<evidence type="ECO:0000256" key="3">
    <source>
        <dbReference type="RuleBase" id="RU003718"/>
    </source>
</evidence>
<dbReference type="PROSITE" id="PS00375">
    <property type="entry name" value="UDPGT"/>
    <property type="match status" value="1"/>
</dbReference>
<dbReference type="EC" id="2.4.1.-" evidence="4"/>
<comment type="caution">
    <text evidence="5">The sequence shown here is derived from an EMBL/GenBank/DDBJ whole genome shotgun (WGS) entry which is preliminary data.</text>
</comment>
<dbReference type="InterPro" id="IPR002213">
    <property type="entry name" value="UDP_glucos_trans"/>
</dbReference>
<evidence type="ECO:0000256" key="1">
    <source>
        <dbReference type="ARBA" id="ARBA00009995"/>
    </source>
</evidence>
<evidence type="ECO:0000313" key="5">
    <source>
        <dbReference type="EMBL" id="KAK2973381.1"/>
    </source>
</evidence>
<proteinExistence type="inferred from homology"/>
<dbReference type="AlphaFoldDB" id="A0AA88U961"/>
<gene>
    <name evidence="5" type="ORF">RJ640_024864</name>
</gene>
<dbReference type="Pfam" id="PF00201">
    <property type="entry name" value="UDPGT"/>
    <property type="match status" value="1"/>
</dbReference>
<keyword evidence="3" id="KW-0328">Glycosyltransferase</keyword>
<name>A0AA88U961_9ASTE</name>
<dbReference type="Proteomes" id="UP001187471">
    <property type="component" value="Unassembled WGS sequence"/>
</dbReference>
<dbReference type="PANTHER" id="PTHR11926">
    <property type="entry name" value="GLUCOSYL/GLUCURONOSYL TRANSFERASES"/>
    <property type="match status" value="1"/>
</dbReference>
<keyword evidence="2 3" id="KW-0808">Transferase</keyword>
<dbReference type="InterPro" id="IPR035595">
    <property type="entry name" value="UDP_glycos_trans_CS"/>
</dbReference>
<dbReference type="EMBL" id="JAVXUO010002422">
    <property type="protein sequence ID" value="KAK2973381.1"/>
    <property type="molecule type" value="Genomic_DNA"/>
</dbReference>
<reference evidence="5" key="1">
    <citation type="submission" date="2022-12" db="EMBL/GenBank/DDBJ databases">
        <title>Draft genome assemblies for two species of Escallonia (Escalloniales).</title>
        <authorList>
            <person name="Chanderbali A."/>
            <person name="Dervinis C."/>
            <person name="Anghel I."/>
            <person name="Soltis D."/>
            <person name="Soltis P."/>
            <person name="Zapata F."/>
        </authorList>
    </citation>
    <scope>NUCLEOTIDE SEQUENCE</scope>
    <source>
        <strain evidence="5">UCBG92.1500</strain>
        <tissue evidence="5">Leaf</tissue>
    </source>
</reference>
<dbReference type="GO" id="GO:0080044">
    <property type="term" value="F:quercetin 7-O-glucosyltransferase activity"/>
    <property type="evidence" value="ECO:0007669"/>
    <property type="project" value="TreeGrafter"/>
</dbReference>
<accession>A0AA88U961</accession>
<dbReference type="FunFam" id="3.40.50.2000:FF:000019">
    <property type="entry name" value="Glycosyltransferase"/>
    <property type="match status" value="1"/>
</dbReference>
<dbReference type="GO" id="GO:0080043">
    <property type="term" value="F:quercetin 3-O-glucosyltransferase activity"/>
    <property type="evidence" value="ECO:0007669"/>
    <property type="project" value="TreeGrafter"/>
</dbReference>
<evidence type="ECO:0000256" key="4">
    <source>
        <dbReference type="RuleBase" id="RU362057"/>
    </source>
</evidence>
<dbReference type="CDD" id="cd03784">
    <property type="entry name" value="GT1_Gtf-like"/>
    <property type="match status" value="1"/>
</dbReference>
<sequence length="484" mass="53924">AVVALVLYPTALKVHITIVSVSSQMGRGMETQKAHCLVLPFPTHGHLNPMTQFSTTLHSKGVEITLATTHYIAKNAQINAPSFMKIETISDGFDVGGPEEAESHQAYYTTFQLVGAETLGLLIEKLSRLGRPVDCIVYDAFLPWAVDVAKEYGLLSAVFLTQSCAVNSIYYHVHQGLLNLRPNGPDVMVNGLPPLELSDMPSYICDPESFPSLANMLLNQFLNVDKVDWVLCNSFYELEEEVVDWMQKQLPLKTIGPAIPMMHIHKSIKFGTIHGFNVFKPRIEACMEWLNKRAEGSVVYVSFGGFADLRKEQMVEIAWGLRRSKRYFLWVVRATEEAKIPKNFMEDTLDRGLVVSWCPQLEVLAHKAIGCFVTHTGWNSTLEAICSGIPLVAIPQGNDQNTNAKFVADVWKVGVRAKPDNKGLVTQEVVQNCIMEVMKGGRDNNVKESMAKWRELAIEALGDGGSSDRNTNEFVENLVQSKSY</sequence>
<organism evidence="5 6">
    <name type="scientific">Escallonia rubra</name>
    <dbReference type="NCBI Taxonomy" id="112253"/>
    <lineage>
        <taxon>Eukaryota</taxon>
        <taxon>Viridiplantae</taxon>
        <taxon>Streptophyta</taxon>
        <taxon>Embryophyta</taxon>
        <taxon>Tracheophyta</taxon>
        <taxon>Spermatophyta</taxon>
        <taxon>Magnoliopsida</taxon>
        <taxon>eudicotyledons</taxon>
        <taxon>Gunneridae</taxon>
        <taxon>Pentapetalae</taxon>
        <taxon>asterids</taxon>
        <taxon>campanulids</taxon>
        <taxon>Escalloniales</taxon>
        <taxon>Escalloniaceae</taxon>
        <taxon>Escallonia</taxon>
    </lineage>
</organism>
<dbReference type="PANTHER" id="PTHR11926:SF1553">
    <property type="entry name" value="GLYCOSYLTRANSFERASE"/>
    <property type="match status" value="1"/>
</dbReference>